<dbReference type="Pfam" id="PF01381">
    <property type="entry name" value="HTH_3"/>
    <property type="match status" value="1"/>
</dbReference>
<proteinExistence type="predicted"/>
<gene>
    <name evidence="2" type="ORF">UFOVP129_52</name>
</gene>
<dbReference type="SMART" id="SM00530">
    <property type="entry name" value="HTH_XRE"/>
    <property type="match status" value="1"/>
</dbReference>
<organism evidence="2">
    <name type="scientific">uncultured Caudovirales phage</name>
    <dbReference type="NCBI Taxonomy" id="2100421"/>
    <lineage>
        <taxon>Viruses</taxon>
        <taxon>Duplodnaviria</taxon>
        <taxon>Heunggongvirae</taxon>
        <taxon>Uroviricota</taxon>
        <taxon>Caudoviricetes</taxon>
        <taxon>Peduoviridae</taxon>
        <taxon>Maltschvirus</taxon>
        <taxon>Maltschvirus maltsch</taxon>
    </lineage>
</organism>
<protein>
    <submittedName>
        <fullName evidence="2">Couple_hipB, transcriptional regulator, y4mF family</fullName>
    </submittedName>
</protein>
<reference evidence="2" key="1">
    <citation type="submission" date="2020-04" db="EMBL/GenBank/DDBJ databases">
        <authorList>
            <person name="Chiriac C."/>
            <person name="Salcher M."/>
            <person name="Ghai R."/>
            <person name="Kavagutti S V."/>
        </authorList>
    </citation>
    <scope>NUCLEOTIDE SEQUENCE</scope>
</reference>
<dbReference type="EMBL" id="LR796245">
    <property type="protein sequence ID" value="CAB4131125.1"/>
    <property type="molecule type" value="Genomic_DNA"/>
</dbReference>
<name>A0A6J5LAS0_9CAUD</name>
<accession>A0A6J5LAS0</accession>
<dbReference type="CDD" id="cd00093">
    <property type="entry name" value="HTH_XRE"/>
    <property type="match status" value="1"/>
</dbReference>
<dbReference type="SUPFAM" id="SSF47413">
    <property type="entry name" value="lambda repressor-like DNA-binding domains"/>
    <property type="match status" value="1"/>
</dbReference>
<dbReference type="PROSITE" id="PS50943">
    <property type="entry name" value="HTH_CROC1"/>
    <property type="match status" value="1"/>
</dbReference>
<dbReference type="InterPro" id="IPR010982">
    <property type="entry name" value="Lambda_DNA-bd_dom_sf"/>
</dbReference>
<dbReference type="Gene3D" id="1.10.260.40">
    <property type="entry name" value="lambda repressor-like DNA-binding domains"/>
    <property type="match status" value="1"/>
</dbReference>
<evidence type="ECO:0000259" key="1">
    <source>
        <dbReference type="PROSITE" id="PS50943"/>
    </source>
</evidence>
<feature type="domain" description="HTH cro/C1-type" evidence="1">
    <location>
        <begin position="17"/>
        <end position="72"/>
    </location>
</feature>
<sequence>MDEQQLTEARTKLAGFLKQKRKEKRITSQQLADEIGIMQPSLARIESGKFWVTMPILLKICVVLEIKMFEEL</sequence>
<dbReference type="GO" id="GO:0003677">
    <property type="term" value="F:DNA binding"/>
    <property type="evidence" value="ECO:0007669"/>
    <property type="project" value="InterPro"/>
</dbReference>
<dbReference type="InterPro" id="IPR001387">
    <property type="entry name" value="Cro/C1-type_HTH"/>
</dbReference>
<evidence type="ECO:0000313" key="2">
    <source>
        <dbReference type="EMBL" id="CAB4131125.1"/>
    </source>
</evidence>